<dbReference type="GO" id="GO:0006412">
    <property type="term" value="P:translation"/>
    <property type="evidence" value="ECO:0007669"/>
    <property type="project" value="InterPro"/>
</dbReference>
<dbReference type="GO" id="GO:0015031">
    <property type="term" value="P:protein transport"/>
    <property type="evidence" value="ECO:0007669"/>
    <property type="project" value="UniProtKB-KW"/>
</dbReference>
<dbReference type="GO" id="GO:0012505">
    <property type="term" value="C:endomembrane system"/>
    <property type="evidence" value="ECO:0007669"/>
    <property type="project" value="UniProtKB-SubCell"/>
</dbReference>
<dbReference type="GO" id="GO:1990904">
    <property type="term" value="C:ribonucleoprotein complex"/>
    <property type="evidence" value="ECO:0007669"/>
    <property type="project" value="UniProtKB-KW"/>
</dbReference>
<dbReference type="Gene3D" id="6.10.140.1730">
    <property type="match status" value="1"/>
</dbReference>
<keyword evidence="12" id="KW-1185">Reference proteome</keyword>
<evidence type="ECO:0000256" key="7">
    <source>
        <dbReference type="ARBA" id="ARBA00023136"/>
    </source>
</evidence>
<feature type="domain" description="AP complex mu/sigma subunit" evidence="10">
    <location>
        <begin position="1"/>
        <end position="91"/>
    </location>
</feature>
<feature type="non-terminal residue" evidence="11">
    <location>
        <position position="178"/>
    </location>
</feature>
<dbReference type="GO" id="GO:0003735">
    <property type="term" value="F:structural constituent of ribosome"/>
    <property type="evidence" value="ECO:0007669"/>
    <property type="project" value="UniProtKB-UniRule"/>
</dbReference>
<dbReference type="SUPFAM" id="SSF64356">
    <property type="entry name" value="SNARE-like"/>
    <property type="match status" value="1"/>
</dbReference>
<dbReference type="AlphaFoldDB" id="A0A9W7AJJ4"/>
<protein>
    <recommendedName>
        <fullName evidence="9">60S ribosomal protein L29</fullName>
    </recommendedName>
</protein>
<proteinExistence type="inferred from homology"/>
<dbReference type="EMBL" id="BRXZ01002754">
    <property type="protein sequence ID" value="GMH69504.1"/>
    <property type="molecule type" value="Genomic_DNA"/>
</dbReference>
<comment type="subcellular location">
    <subcellularLocation>
        <location evidence="1">Endomembrane system</location>
    </subcellularLocation>
</comment>
<dbReference type="Gene3D" id="3.30.450.60">
    <property type="match status" value="1"/>
</dbReference>
<name>A0A9W7AJJ4_9STRA</name>
<evidence type="ECO:0000256" key="6">
    <source>
        <dbReference type="ARBA" id="ARBA00022980"/>
    </source>
</evidence>
<evidence type="ECO:0000313" key="11">
    <source>
        <dbReference type="EMBL" id="GMH69504.1"/>
    </source>
</evidence>
<keyword evidence="4" id="KW-0813">Transport</keyword>
<organism evidence="11 12">
    <name type="scientific">Triparma retinervis</name>
    <dbReference type="NCBI Taxonomy" id="2557542"/>
    <lineage>
        <taxon>Eukaryota</taxon>
        <taxon>Sar</taxon>
        <taxon>Stramenopiles</taxon>
        <taxon>Ochrophyta</taxon>
        <taxon>Bolidophyceae</taxon>
        <taxon>Parmales</taxon>
        <taxon>Triparmaceae</taxon>
        <taxon>Triparma</taxon>
    </lineage>
</organism>
<evidence type="ECO:0000256" key="5">
    <source>
        <dbReference type="ARBA" id="ARBA00022927"/>
    </source>
</evidence>
<comment type="similarity">
    <text evidence="3 9">Belongs to the eukaryotic ribosomal protein eL29 family.</text>
</comment>
<evidence type="ECO:0000256" key="9">
    <source>
        <dbReference type="RuleBase" id="RU364026"/>
    </source>
</evidence>
<sequence length="178" mass="20603">FLEFRGYRITYRRYASLFFIVGTDGEEENELGMLEFIHTLVETLDKYFESVCELDIMFNLEKAHFILDEMVMNGMVVETNKTNILRPMALLARESGKDESIFKTFNSNPTASNSALNKKMVKSKNTCHHNNSAKAFRRGIKKAKKQKTVSTKGMDPKFLRNQRFAKKYNGAKRVHAEE</sequence>
<comment type="caution">
    <text evidence="11">The sequence shown here is derived from an EMBL/GenBank/DDBJ whole genome shotgun (WGS) entry which is preliminary data.</text>
</comment>
<evidence type="ECO:0000256" key="3">
    <source>
        <dbReference type="ARBA" id="ARBA00010247"/>
    </source>
</evidence>
<evidence type="ECO:0000256" key="1">
    <source>
        <dbReference type="ARBA" id="ARBA00004308"/>
    </source>
</evidence>
<keyword evidence="5" id="KW-0653">Protein transport</keyword>
<evidence type="ECO:0000256" key="8">
    <source>
        <dbReference type="ARBA" id="ARBA00023274"/>
    </source>
</evidence>
<dbReference type="InterPro" id="IPR011012">
    <property type="entry name" value="Longin-like_dom_sf"/>
</dbReference>
<evidence type="ECO:0000313" key="12">
    <source>
        <dbReference type="Proteomes" id="UP001165082"/>
    </source>
</evidence>
<dbReference type="GO" id="GO:0005840">
    <property type="term" value="C:ribosome"/>
    <property type="evidence" value="ECO:0007669"/>
    <property type="project" value="UniProtKB-KW"/>
</dbReference>
<keyword evidence="6 9" id="KW-0689">Ribosomal protein</keyword>
<evidence type="ECO:0000256" key="2">
    <source>
        <dbReference type="ARBA" id="ARBA00006972"/>
    </source>
</evidence>
<dbReference type="Pfam" id="PF01779">
    <property type="entry name" value="Ribosomal_L29e"/>
    <property type="match status" value="1"/>
</dbReference>
<dbReference type="PANTHER" id="PTHR11753">
    <property type="entry name" value="ADAPTOR COMPLEXES SMALL SUBUNIT FAMILY"/>
    <property type="match status" value="1"/>
</dbReference>
<reference evidence="11" key="1">
    <citation type="submission" date="2022-07" db="EMBL/GenBank/DDBJ databases">
        <title>Genome analysis of Parmales, a sister group of diatoms, reveals the evolutionary specialization of diatoms from phago-mixotrophs to photoautotrophs.</title>
        <authorList>
            <person name="Ban H."/>
            <person name="Sato S."/>
            <person name="Yoshikawa S."/>
            <person name="Kazumasa Y."/>
            <person name="Nakamura Y."/>
            <person name="Ichinomiya M."/>
            <person name="Saitoh K."/>
            <person name="Sato N."/>
            <person name="Blanc-Mathieu R."/>
            <person name="Endo H."/>
            <person name="Kuwata A."/>
            <person name="Ogata H."/>
        </authorList>
    </citation>
    <scope>NUCLEOTIDE SEQUENCE</scope>
</reference>
<keyword evidence="7" id="KW-0472">Membrane</keyword>
<dbReference type="Pfam" id="PF01217">
    <property type="entry name" value="Clat_adaptor_s"/>
    <property type="match status" value="1"/>
</dbReference>
<evidence type="ECO:0000259" key="10">
    <source>
        <dbReference type="Pfam" id="PF01217"/>
    </source>
</evidence>
<dbReference type="Proteomes" id="UP001165082">
    <property type="component" value="Unassembled WGS sequence"/>
</dbReference>
<gene>
    <name evidence="11" type="ORF">TrRE_jg11069</name>
</gene>
<keyword evidence="8 9" id="KW-0687">Ribonucleoprotein</keyword>
<comment type="similarity">
    <text evidence="2">Belongs to the adaptor complexes small subunit family.</text>
</comment>
<dbReference type="OrthoDB" id="371463at2759"/>
<evidence type="ECO:0000256" key="4">
    <source>
        <dbReference type="ARBA" id="ARBA00022448"/>
    </source>
</evidence>
<dbReference type="InterPro" id="IPR022775">
    <property type="entry name" value="AP_mu_sigma_su"/>
</dbReference>
<accession>A0A9W7AJJ4</accession>
<dbReference type="InterPro" id="IPR002673">
    <property type="entry name" value="Ribosomal_eL29"/>
</dbReference>
<dbReference type="InterPro" id="IPR016635">
    <property type="entry name" value="AP_complex_ssu"/>
</dbReference>